<evidence type="ECO:0000256" key="3">
    <source>
        <dbReference type="ARBA" id="ARBA00022777"/>
    </source>
</evidence>
<feature type="compositionally biased region" description="Low complexity" evidence="5">
    <location>
        <begin position="702"/>
        <end position="726"/>
    </location>
</feature>
<feature type="region of interest" description="Disordered" evidence="5">
    <location>
        <begin position="1218"/>
        <end position="1345"/>
    </location>
</feature>
<dbReference type="PROSITE" id="PS50011">
    <property type="entry name" value="PROTEIN_KINASE_DOM"/>
    <property type="match status" value="2"/>
</dbReference>
<feature type="region of interest" description="Disordered" evidence="5">
    <location>
        <begin position="461"/>
        <end position="481"/>
    </location>
</feature>
<evidence type="ECO:0000256" key="1">
    <source>
        <dbReference type="ARBA" id="ARBA00022679"/>
    </source>
</evidence>
<evidence type="ECO:0000256" key="5">
    <source>
        <dbReference type="SAM" id="MobiDB-lite"/>
    </source>
</evidence>
<feature type="region of interest" description="Disordered" evidence="5">
    <location>
        <begin position="386"/>
        <end position="418"/>
    </location>
</feature>
<feature type="compositionally biased region" description="Low complexity" evidence="5">
    <location>
        <begin position="1147"/>
        <end position="1157"/>
    </location>
</feature>
<dbReference type="InterPro" id="IPR011009">
    <property type="entry name" value="Kinase-like_dom_sf"/>
</dbReference>
<sequence>MALERSPSGGSPSRLGNYELIKELSGGGAGSVWLARADAAAGGAASAPVTMFRLYRQLTKKAEIIESVLREAEAVLPVRAPNILPIEEARVVDGEVVVVSPYVEGEPLMAVMVAAGINETARGAAAVAAAQGMPLGVVLRIAADVLRALVATHGAEPSLMHGELSPQHVRIGVDGVTRVGGFGVARAVAPLVPMGSKSHERLAYAAPERVKAMASHGETPLKPAGDLFPVGVMLWELCAKQRLFASKLEAAIIQKVLTTPIPALSTMEGIEVPGIVDEVIQKALKRDPAQRYGSAEEMLAALEDAAGDLMAGAAEVAAALDKLSGKVIEARKTMITAALLGKGAGAAVSAGPTSRRRGATLVGVANPLAEGAGRGGAGSRVAITAPSPKAPAGGHAAAAEETGVRNAAGKTQPLDVPPEEGVDAAWGEDAPGRPRMGTLVGFSTPEATSAAVAAVTGASVRKGIDAPSPGGSRVHGGGEGVMGAGNKRAALASDAGAGAAARMVEEKAVEAQSTERSSATPVPAASTTRASTARASAPDLSARASAPDLSARASAPDLSARASAPDLATVRGSSPGAVTAGGASTISAGLVPSSEPERKEREGEAPISASPTTAKSNELARPGVPAAPKPLASKPTASRGSIRPGALGTKSAPLKPGFAPPPKAELPMARAMPARSDIPTAMAPLAIPSSTAEGLRAVEHVPPSSTAKPTPSSTPTSTTKHTPTGPQSVLKQRGRAASAVDRLGPGSTLGRYEILMPVAKGGMAAVWAARLQGTRGFQKIVAIKTMLPDVSDDPDFQTMFLDEARVAARIRHPNVVEILDLGEENDVLYLVMEWVEGETVGTLQKAAKALGGVPQRIALRIASQVCAGLQNAHELRDDNGTLLDLVHRDISPANVLISASGFVKIVDFGVAKSKGRLHVTRAGGIVKGKTPYLSPEQLGGLPLDRRSDIFSLGALLYVLATGLHPFRGETEMQTVENIALRNPIPPHELNKAIHPEFEKIILKALEKERAMRWSTCAEMQRALDQVATQLGQPTTDEDVAEFVREAMGSVLTKRAQELREAITTVDASAAESKPAASGGGSVEGAARTTSVGLVADNAETARKSAPAISNPDLLEEIQVEGEPEPSPQADLPRLVIAPSAQPPPLEPQAAAPAGDAHAASAPVGFVAPLRDGDATTPGRYLTEKDRRKKVQQRVVAGVGAAVLGVTLIALFAGGSDPHKTVAAETATPAQQAAPEPVPTPTPVPQVPEALAAPPSEPPPAVEEQAPTPEDGAAAAAKEPQAAAAAGADATTSKAPTAKAPATKATTTKAVTKAPATKATTKTPTTKAPTKTTTKKPGKPFNPTEI</sequence>
<reference evidence="7 8" key="1">
    <citation type="submission" date="2013-05" db="EMBL/GenBank/DDBJ databases">
        <title>Genome assembly of Chondromyces apiculatus DSM 436.</title>
        <authorList>
            <person name="Sharma G."/>
            <person name="Khatri I."/>
            <person name="Kaur C."/>
            <person name="Mayilraj S."/>
            <person name="Subramanian S."/>
        </authorList>
    </citation>
    <scope>NUCLEOTIDE SEQUENCE [LARGE SCALE GENOMIC DNA]</scope>
    <source>
        <strain evidence="7 8">DSM 436</strain>
    </source>
</reference>
<feature type="region of interest" description="Disordered" evidence="5">
    <location>
        <begin position="1137"/>
        <end position="1157"/>
    </location>
</feature>
<gene>
    <name evidence="7" type="ORF">CAP_0432</name>
</gene>
<evidence type="ECO:0000259" key="6">
    <source>
        <dbReference type="PROSITE" id="PS50011"/>
    </source>
</evidence>
<dbReference type="eggNOG" id="COG0515">
    <property type="taxonomic scope" value="Bacteria"/>
</dbReference>
<evidence type="ECO:0000256" key="4">
    <source>
        <dbReference type="ARBA" id="ARBA00022840"/>
    </source>
</evidence>
<feature type="compositionally biased region" description="Low complexity" evidence="5">
    <location>
        <begin position="386"/>
        <end position="399"/>
    </location>
</feature>
<dbReference type="Gene3D" id="1.10.510.10">
    <property type="entry name" value="Transferase(Phosphotransferase) domain 1"/>
    <property type="match status" value="2"/>
</dbReference>
<keyword evidence="1" id="KW-0808">Transferase</keyword>
<dbReference type="GO" id="GO:0005524">
    <property type="term" value="F:ATP binding"/>
    <property type="evidence" value="ECO:0007669"/>
    <property type="project" value="UniProtKB-KW"/>
</dbReference>
<dbReference type="Pfam" id="PF00069">
    <property type="entry name" value="Pkinase"/>
    <property type="match status" value="2"/>
</dbReference>
<dbReference type="EMBL" id="ASRX01000104">
    <property type="protein sequence ID" value="EYF00617.1"/>
    <property type="molecule type" value="Genomic_DNA"/>
</dbReference>
<dbReference type="GO" id="GO:0004674">
    <property type="term" value="F:protein serine/threonine kinase activity"/>
    <property type="evidence" value="ECO:0007669"/>
    <property type="project" value="TreeGrafter"/>
</dbReference>
<feature type="compositionally biased region" description="Low complexity" evidence="5">
    <location>
        <begin position="516"/>
        <end position="538"/>
    </location>
</feature>
<dbReference type="STRING" id="1192034.CAP_0432"/>
<dbReference type="Proteomes" id="UP000019678">
    <property type="component" value="Unassembled WGS sequence"/>
</dbReference>
<dbReference type="InterPro" id="IPR008266">
    <property type="entry name" value="Tyr_kinase_AS"/>
</dbReference>
<keyword evidence="8" id="KW-1185">Reference proteome</keyword>
<feature type="region of interest" description="Disordered" evidence="5">
    <location>
        <begin position="1066"/>
        <end position="1085"/>
    </location>
</feature>
<dbReference type="SUPFAM" id="SSF56112">
    <property type="entry name" value="Protein kinase-like (PK-like)"/>
    <property type="match status" value="2"/>
</dbReference>
<dbReference type="RefSeq" id="WP_052376802.1">
    <property type="nucleotide sequence ID" value="NZ_ASRX01000104.1"/>
</dbReference>
<accession>A0A017SV44</accession>
<organism evidence="7 8">
    <name type="scientific">Chondromyces apiculatus DSM 436</name>
    <dbReference type="NCBI Taxonomy" id="1192034"/>
    <lineage>
        <taxon>Bacteria</taxon>
        <taxon>Pseudomonadati</taxon>
        <taxon>Myxococcota</taxon>
        <taxon>Polyangia</taxon>
        <taxon>Polyangiales</taxon>
        <taxon>Polyangiaceae</taxon>
        <taxon>Chondromyces</taxon>
    </lineage>
</organism>
<dbReference type="Gene3D" id="3.30.200.20">
    <property type="entry name" value="Phosphorylase Kinase, domain 1"/>
    <property type="match status" value="2"/>
</dbReference>
<proteinExistence type="predicted"/>
<feature type="compositionally biased region" description="Low complexity" evidence="5">
    <location>
        <begin position="1222"/>
        <end position="1234"/>
    </location>
</feature>
<dbReference type="PANTHER" id="PTHR43289">
    <property type="entry name" value="MITOGEN-ACTIVATED PROTEIN KINASE KINASE KINASE 20-RELATED"/>
    <property type="match status" value="1"/>
</dbReference>
<dbReference type="CDD" id="cd14014">
    <property type="entry name" value="STKc_PknB_like"/>
    <property type="match status" value="1"/>
</dbReference>
<feature type="domain" description="Protein kinase" evidence="6">
    <location>
        <begin position="752"/>
        <end position="1035"/>
    </location>
</feature>
<feature type="compositionally biased region" description="Low complexity" evidence="5">
    <location>
        <begin position="1261"/>
        <end position="1331"/>
    </location>
</feature>
<comment type="caution">
    <text evidence="7">The sequence shown here is derived from an EMBL/GenBank/DDBJ whole genome shotgun (WGS) entry which is preliminary data.</text>
</comment>
<feature type="compositionally biased region" description="Pro residues" evidence="5">
    <location>
        <begin position="1235"/>
        <end position="1245"/>
    </location>
</feature>
<evidence type="ECO:0000313" key="8">
    <source>
        <dbReference type="Proteomes" id="UP000019678"/>
    </source>
</evidence>
<dbReference type="InterPro" id="IPR000719">
    <property type="entry name" value="Prot_kinase_dom"/>
</dbReference>
<protein>
    <recommendedName>
        <fullName evidence="6">Protein kinase domain-containing protein</fullName>
    </recommendedName>
</protein>
<keyword evidence="2" id="KW-0547">Nucleotide-binding</keyword>
<feature type="compositionally biased region" description="Basic and acidic residues" evidence="5">
    <location>
        <begin position="595"/>
        <end position="604"/>
    </location>
</feature>
<name>A0A017SV44_9BACT</name>
<dbReference type="PANTHER" id="PTHR43289:SF6">
    <property type="entry name" value="SERINE_THREONINE-PROTEIN KINASE NEKL-3"/>
    <property type="match status" value="1"/>
</dbReference>
<feature type="region of interest" description="Disordered" evidence="5">
    <location>
        <begin position="506"/>
        <end position="665"/>
    </location>
</feature>
<evidence type="ECO:0000256" key="2">
    <source>
        <dbReference type="ARBA" id="ARBA00022741"/>
    </source>
</evidence>
<keyword evidence="3" id="KW-0418">Kinase</keyword>
<feature type="region of interest" description="Disordered" evidence="5">
    <location>
        <begin position="700"/>
        <end position="742"/>
    </location>
</feature>
<keyword evidence="4" id="KW-0067">ATP-binding</keyword>
<dbReference type="PROSITE" id="PS00109">
    <property type="entry name" value="PROTEIN_KINASE_TYR"/>
    <property type="match status" value="1"/>
</dbReference>
<feature type="domain" description="Protein kinase" evidence="6">
    <location>
        <begin position="18"/>
        <end position="302"/>
    </location>
</feature>
<dbReference type="OrthoDB" id="9801841at2"/>
<evidence type="ECO:0000313" key="7">
    <source>
        <dbReference type="EMBL" id="EYF00617.1"/>
    </source>
</evidence>